<dbReference type="EMBL" id="JAHLQK010000005">
    <property type="protein sequence ID" value="MBU5677299.1"/>
    <property type="molecule type" value="Genomic_DNA"/>
</dbReference>
<dbReference type="Pfam" id="PF05949">
    <property type="entry name" value="DUF881"/>
    <property type="match status" value="1"/>
</dbReference>
<gene>
    <name evidence="3" type="ORF">KQI88_12830</name>
</gene>
<reference evidence="3 4" key="1">
    <citation type="submission" date="2021-06" db="EMBL/GenBank/DDBJ databases">
        <authorList>
            <person name="Sun Q."/>
            <person name="Li D."/>
        </authorList>
    </citation>
    <scope>NUCLEOTIDE SEQUENCE [LARGE SCALE GENOMIC DNA]</scope>
    <source>
        <strain evidence="3 4">MSJ-5</strain>
    </source>
</reference>
<accession>A0ABS6G545</accession>
<organism evidence="3 4">
    <name type="scientific">Alkaliphilus flagellatus</name>
    <dbReference type="NCBI Taxonomy" id="2841507"/>
    <lineage>
        <taxon>Bacteria</taxon>
        <taxon>Bacillati</taxon>
        <taxon>Bacillota</taxon>
        <taxon>Clostridia</taxon>
        <taxon>Peptostreptococcales</taxon>
        <taxon>Natronincolaceae</taxon>
        <taxon>Alkaliphilus</taxon>
    </lineage>
</organism>
<name>A0ABS6G545_9FIRM</name>
<dbReference type="PANTHER" id="PTHR37313:SF2">
    <property type="entry name" value="UPF0749 PROTEIN YLXX"/>
    <property type="match status" value="1"/>
</dbReference>
<dbReference type="RefSeq" id="WP_216417963.1">
    <property type="nucleotide sequence ID" value="NZ_JAHLQK010000005.1"/>
</dbReference>
<proteinExistence type="inferred from homology"/>
<dbReference type="PANTHER" id="PTHR37313">
    <property type="entry name" value="UPF0749 PROTEIN RV1825"/>
    <property type="match status" value="1"/>
</dbReference>
<comment type="caution">
    <text evidence="3">The sequence shown here is derived from an EMBL/GenBank/DDBJ whole genome shotgun (WGS) entry which is preliminary data.</text>
</comment>
<comment type="similarity">
    <text evidence="1">Belongs to the UPF0749 family.</text>
</comment>
<evidence type="ECO:0000256" key="1">
    <source>
        <dbReference type="ARBA" id="ARBA00009108"/>
    </source>
</evidence>
<keyword evidence="4" id="KW-1185">Reference proteome</keyword>
<evidence type="ECO:0000313" key="4">
    <source>
        <dbReference type="Proteomes" id="UP000779508"/>
    </source>
</evidence>
<protein>
    <submittedName>
        <fullName evidence="3">DUF881 domain-containing protein</fullName>
    </submittedName>
</protein>
<evidence type="ECO:0000256" key="2">
    <source>
        <dbReference type="SAM" id="Coils"/>
    </source>
</evidence>
<keyword evidence="2" id="KW-0175">Coiled coil</keyword>
<sequence>MKELNGKVALGVLCAILGLTISMQFKAVKGNAGGFLSSQKAQQLALELKELRVEKSSLTEELTQLEKRLKEYEMSEADESFIIKNLKKDLEKYQVVSGYKTIEGPGIVVTIDDPIQDHPGHGESSFIMYNYDILLGVINKLNGAGAEAISINDQRYTSTTEIYYTSNSVLVNSVPTLPPFTIKVVGDAESLYAALNMRFGIIEEMRELYKLQVNIKKENNVVIPRYNKTTNFKYAKPIDATS</sequence>
<dbReference type="InterPro" id="IPR010273">
    <property type="entry name" value="DUF881"/>
</dbReference>
<feature type="coiled-coil region" evidence="2">
    <location>
        <begin position="41"/>
        <end position="75"/>
    </location>
</feature>
<evidence type="ECO:0000313" key="3">
    <source>
        <dbReference type="EMBL" id="MBU5677299.1"/>
    </source>
</evidence>
<dbReference type="Proteomes" id="UP000779508">
    <property type="component" value="Unassembled WGS sequence"/>
</dbReference>